<dbReference type="AlphaFoldDB" id="A0A255Z5L9"/>
<gene>
    <name evidence="3" type="ORF">CHU95_05285</name>
</gene>
<reference evidence="3 4" key="1">
    <citation type="submission" date="2017-07" db="EMBL/GenBank/DDBJ databases">
        <title>Niveispirillum cyanobacteriorum sp. nov., isolated from cyanobacterial aggregates in a eutrophic lake.</title>
        <authorList>
            <person name="Cai H."/>
        </authorList>
    </citation>
    <scope>NUCLEOTIDE SEQUENCE [LARGE SCALE GENOMIC DNA]</scope>
    <source>
        <strain evidence="4">TH1-14</strain>
    </source>
</reference>
<dbReference type="Gene3D" id="1.20.1270.180">
    <property type="match status" value="1"/>
</dbReference>
<evidence type="ECO:0000259" key="2">
    <source>
        <dbReference type="Pfam" id="PF07007"/>
    </source>
</evidence>
<name>A0A255Z5L9_9PROT</name>
<feature type="signal peptide" evidence="1">
    <location>
        <begin position="1"/>
        <end position="29"/>
    </location>
</feature>
<proteinExistence type="predicted"/>
<keyword evidence="4" id="KW-1185">Reference proteome</keyword>
<sequence length="123" mass="13553">MSGARKEPNMRCLSAMMLVILFGITPAYADDCENAVDQAAMNTCAAEAYAQADKQLNERYKEVMATLDPARQDALKQAQRDWIKYRDSHCKAEAAAVQGGTMYGAVLNACLAETTKDRVEKLK</sequence>
<dbReference type="OrthoDB" id="7340239at2"/>
<keyword evidence="1" id="KW-0732">Signal</keyword>
<organism evidence="3 4">
    <name type="scientific">Niveispirillum lacus</name>
    <dbReference type="NCBI Taxonomy" id="1981099"/>
    <lineage>
        <taxon>Bacteria</taxon>
        <taxon>Pseudomonadati</taxon>
        <taxon>Pseudomonadota</taxon>
        <taxon>Alphaproteobacteria</taxon>
        <taxon>Rhodospirillales</taxon>
        <taxon>Azospirillaceae</taxon>
        <taxon>Niveispirillum</taxon>
    </lineage>
</organism>
<dbReference type="PANTHER" id="PTHR39176:SF1">
    <property type="entry name" value="PERIPLASMIC PROTEIN"/>
    <property type="match status" value="1"/>
</dbReference>
<accession>A0A255Z5L9</accession>
<dbReference type="PANTHER" id="PTHR39176">
    <property type="entry name" value="PERIPLASMIC PROTEIN-RELATED"/>
    <property type="match status" value="1"/>
</dbReference>
<comment type="caution">
    <text evidence="3">The sequence shown here is derived from an EMBL/GenBank/DDBJ whole genome shotgun (WGS) entry which is preliminary data.</text>
</comment>
<feature type="chain" id="PRO_5011993501" description="Lysozyme inhibitor LprI-like N-terminal domain-containing protein" evidence="1">
    <location>
        <begin position="30"/>
        <end position="123"/>
    </location>
</feature>
<dbReference type="EMBL" id="NOXU01000023">
    <property type="protein sequence ID" value="OYQ36204.1"/>
    <property type="molecule type" value="Genomic_DNA"/>
</dbReference>
<protein>
    <recommendedName>
        <fullName evidence="2">Lysozyme inhibitor LprI-like N-terminal domain-containing protein</fullName>
    </recommendedName>
</protein>
<evidence type="ECO:0000313" key="3">
    <source>
        <dbReference type="EMBL" id="OYQ36204.1"/>
    </source>
</evidence>
<dbReference type="InterPro" id="IPR009739">
    <property type="entry name" value="LprI-like_N"/>
</dbReference>
<dbReference type="Proteomes" id="UP000216998">
    <property type="component" value="Unassembled WGS sequence"/>
</dbReference>
<evidence type="ECO:0000256" key="1">
    <source>
        <dbReference type="SAM" id="SignalP"/>
    </source>
</evidence>
<feature type="domain" description="Lysozyme inhibitor LprI-like N-terminal" evidence="2">
    <location>
        <begin position="32"/>
        <end position="122"/>
    </location>
</feature>
<dbReference type="Pfam" id="PF07007">
    <property type="entry name" value="LprI"/>
    <property type="match status" value="1"/>
</dbReference>
<evidence type="ECO:0000313" key="4">
    <source>
        <dbReference type="Proteomes" id="UP000216998"/>
    </source>
</evidence>